<dbReference type="EMBL" id="WIWP01000012">
    <property type="protein sequence ID" value="MQT26053.1"/>
    <property type="molecule type" value="Genomic_DNA"/>
</dbReference>
<dbReference type="Proteomes" id="UP000713985">
    <property type="component" value="Unassembled WGS sequence"/>
</dbReference>
<evidence type="ECO:0000313" key="3">
    <source>
        <dbReference type="Proteomes" id="UP000443000"/>
    </source>
</evidence>
<comment type="caution">
    <text evidence="2">The sequence shown here is derived from an EMBL/GenBank/DDBJ whole genome shotgun (WGS) entry which is preliminary data.</text>
</comment>
<dbReference type="RefSeq" id="WP_153404901.1">
    <property type="nucleotide sequence ID" value="NZ_JBQQHV010000046.1"/>
</dbReference>
<proteinExistence type="predicted"/>
<sequence>MTQFIDDLKKSFGLIKKQTDDLGALVTSIRDRIMLLEAEHSTILDRPLCKEEMLEVFLARLDESAKSGDASWVGYYLEEAHGRHQAGRLARRISVATLRQAKNGVASELDDSWLNYGNLTGSRFTPLTAEGVFSLFREPIKDAIRRHFDQIVDWPFPDALPAAEYFPRLDEIEKELGDLREQEATFVSEAARLGVTLPKPYDFGASRFN</sequence>
<reference evidence="3 4" key="1">
    <citation type="submission" date="2019-10" db="EMBL/GenBank/DDBJ databases">
        <title>Evaluation of single-gene subtyping targets for Pseudomonas.</title>
        <authorList>
            <person name="Reichler S.J."/>
            <person name="Orsi R.H."/>
            <person name="Wiedmann M."/>
            <person name="Martin N.H."/>
            <person name="Murphy S.I."/>
        </authorList>
    </citation>
    <scope>NUCLEOTIDE SEQUENCE [LARGE SCALE GENOMIC DNA]</scope>
    <source>
        <strain evidence="1 4">FSL R10-0802</strain>
        <strain evidence="2 3">FSL R10-1594</strain>
    </source>
</reference>
<dbReference type="Proteomes" id="UP000443000">
    <property type="component" value="Unassembled WGS sequence"/>
</dbReference>
<protein>
    <submittedName>
        <fullName evidence="2">Uncharacterized protein</fullName>
    </submittedName>
</protein>
<accession>A0A6A7YKI0</accession>
<evidence type="ECO:0000313" key="2">
    <source>
        <dbReference type="EMBL" id="MQU17838.1"/>
    </source>
</evidence>
<dbReference type="EMBL" id="WIVT01000019">
    <property type="protein sequence ID" value="MQU17838.1"/>
    <property type="molecule type" value="Genomic_DNA"/>
</dbReference>
<evidence type="ECO:0000313" key="1">
    <source>
        <dbReference type="EMBL" id="MQT26053.1"/>
    </source>
</evidence>
<dbReference type="AlphaFoldDB" id="A0A6A7YKI0"/>
<name>A0A6A7YKI0_9PSED</name>
<organism evidence="2 3">
    <name type="scientific">Pseudomonas helleri</name>
    <dbReference type="NCBI Taxonomy" id="1608996"/>
    <lineage>
        <taxon>Bacteria</taxon>
        <taxon>Pseudomonadati</taxon>
        <taxon>Pseudomonadota</taxon>
        <taxon>Gammaproteobacteria</taxon>
        <taxon>Pseudomonadales</taxon>
        <taxon>Pseudomonadaceae</taxon>
        <taxon>Pseudomonas</taxon>
    </lineage>
</organism>
<keyword evidence="4" id="KW-1185">Reference proteome</keyword>
<evidence type="ECO:0000313" key="4">
    <source>
        <dbReference type="Proteomes" id="UP000713985"/>
    </source>
</evidence>
<gene>
    <name evidence="2" type="ORF">GHN41_15475</name>
    <name evidence="1" type="ORF">GHN94_09465</name>
</gene>